<evidence type="ECO:0000259" key="1">
    <source>
        <dbReference type="PROSITE" id="PS51186"/>
    </source>
</evidence>
<dbReference type="EMBL" id="CP001803">
    <property type="protein sequence ID" value="ACY23999.1"/>
    <property type="molecule type" value="Genomic_DNA"/>
</dbReference>
<accession>D0LFF0</accession>
<dbReference type="Proteomes" id="UP000001219">
    <property type="component" value="Plasmid pGBRO01"/>
</dbReference>
<name>D0LFF0_GORB4</name>
<protein>
    <submittedName>
        <fullName evidence="2">GCN5-related N-acetyltransferase</fullName>
    </submittedName>
</protein>
<sequence length="224" mass="24912">MNTLLPDGYRFTDLTSNYRSAVRLFQCCIHGLHSEVSSPEAGKKNGRARWFLAGDPRGLEIWVGVKDESGKLQAAAHVAPSWAYLDAFGNLPDHAQPDAVWTTRFLREARTIQEFAVAEECRGRGIGRLLEERVAHLAAQSGCRYLHGFSSEADKAQGFFESCGYTVMPKNTGLPRDPVVGMPMKHDSAISGPGWWFYRELGDIERRGTSGRRVWGALPTRSDL</sequence>
<dbReference type="PROSITE" id="PS51186">
    <property type="entry name" value="GNAT"/>
    <property type="match status" value="1"/>
</dbReference>
<keyword evidence="3" id="KW-1185">Reference proteome</keyword>
<geneLocation type="plasmid" evidence="2 3">
    <name>pGBRO01</name>
</geneLocation>
<dbReference type="HOGENOM" id="CLU_1233603_0_0_11"/>
<reference evidence="2 3" key="1">
    <citation type="journal article" date="2010" name="Stand. Genomic Sci.">
        <title>Complete genome sequence of Gordonia bronchialis type strain (3410).</title>
        <authorList>
            <person name="Ivanova N."/>
            <person name="Sikorski J."/>
            <person name="Jando M."/>
            <person name="Lapidus A."/>
            <person name="Nolan M."/>
            <person name="Lucas S."/>
            <person name="Del Rio T.G."/>
            <person name="Tice H."/>
            <person name="Copeland A."/>
            <person name="Cheng J.F."/>
            <person name="Chen F."/>
            <person name="Bruce D."/>
            <person name="Goodwin L."/>
            <person name="Pitluck S."/>
            <person name="Mavromatis K."/>
            <person name="Ovchinnikova G."/>
            <person name="Pati A."/>
            <person name="Chen A."/>
            <person name="Palaniappan K."/>
            <person name="Land M."/>
            <person name="Hauser L."/>
            <person name="Chang Y.J."/>
            <person name="Jeffries C.D."/>
            <person name="Chain P."/>
            <person name="Saunders E."/>
            <person name="Han C."/>
            <person name="Detter J.C."/>
            <person name="Brettin T."/>
            <person name="Rohde M."/>
            <person name="Goker M."/>
            <person name="Bristow J."/>
            <person name="Eisen J.A."/>
            <person name="Markowitz V."/>
            <person name="Hugenholtz P."/>
            <person name="Klenk H.P."/>
            <person name="Kyrpides N.C."/>
        </authorList>
    </citation>
    <scope>NUCLEOTIDE SEQUENCE [LARGE SCALE GENOMIC DNA]</scope>
    <source>
        <strain evidence="3">ATCC 25592 / DSM 43247 / BCRC 13721 / JCM 3198 / KCTC 3076 / NBRC 16047 / NCTC 10667</strain>
        <plasmid evidence="3">pGBRO01</plasmid>
    </source>
</reference>
<feature type="domain" description="N-acetyltransferase" evidence="1">
    <location>
        <begin position="20"/>
        <end position="187"/>
    </location>
</feature>
<dbReference type="Pfam" id="PF13508">
    <property type="entry name" value="Acetyltransf_7"/>
    <property type="match status" value="1"/>
</dbReference>
<dbReference type="InterPro" id="IPR000182">
    <property type="entry name" value="GNAT_dom"/>
</dbReference>
<dbReference type="CDD" id="cd04301">
    <property type="entry name" value="NAT_SF"/>
    <property type="match status" value="1"/>
</dbReference>
<evidence type="ECO:0000313" key="2">
    <source>
        <dbReference type="EMBL" id="ACY23999.1"/>
    </source>
</evidence>
<organism evidence="2 3">
    <name type="scientific">Gordonia bronchialis (strain ATCC 25592 / DSM 43247 / BCRC 13721 / JCM 3198 / KCTC 3076 / NBRC 16047 / NCTC 10667)</name>
    <name type="common">Rhodococcus bronchialis</name>
    <dbReference type="NCBI Taxonomy" id="526226"/>
    <lineage>
        <taxon>Bacteria</taxon>
        <taxon>Bacillati</taxon>
        <taxon>Actinomycetota</taxon>
        <taxon>Actinomycetes</taxon>
        <taxon>Mycobacteriales</taxon>
        <taxon>Gordoniaceae</taxon>
        <taxon>Gordonia</taxon>
    </lineage>
</organism>
<evidence type="ECO:0000313" key="3">
    <source>
        <dbReference type="Proteomes" id="UP000001219"/>
    </source>
</evidence>
<dbReference type="AlphaFoldDB" id="D0LFF0"/>
<dbReference type="InterPro" id="IPR016181">
    <property type="entry name" value="Acyl_CoA_acyltransferase"/>
</dbReference>
<proteinExistence type="predicted"/>
<dbReference type="GO" id="GO:0016747">
    <property type="term" value="F:acyltransferase activity, transferring groups other than amino-acyl groups"/>
    <property type="evidence" value="ECO:0007669"/>
    <property type="project" value="InterPro"/>
</dbReference>
<dbReference type="SUPFAM" id="SSF55729">
    <property type="entry name" value="Acyl-CoA N-acyltransferases (Nat)"/>
    <property type="match status" value="1"/>
</dbReference>
<gene>
    <name evidence="2" type="ORF">Gbro_4886</name>
</gene>
<dbReference type="Gene3D" id="3.40.630.30">
    <property type="match status" value="1"/>
</dbReference>
<dbReference type="KEGG" id="gbr:Gbro_4886"/>
<keyword evidence="2" id="KW-0614">Plasmid</keyword>